<proteinExistence type="predicted"/>
<dbReference type="CDD" id="cd01647">
    <property type="entry name" value="RT_LTR"/>
    <property type="match status" value="1"/>
</dbReference>
<evidence type="ECO:0000313" key="1">
    <source>
        <dbReference type="EMBL" id="WMV58215.1"/>
    </source>
</evidence>
<organism evidence="1 2">
    <name type="scientific">Solanum verrucosum</name>
    <dbReference type="NCBI Taxonomy" id="315347"/>
    <lineage>
        <taxon>Eukaryota</taxon>
        <taxon>Viridiplantae</taxon>
        <taxon>Streptophyta</taxon>
        <taxon>Embryophyta</taxon>
        <taxon>Tracheophyta</taxon>
        <taxon>Spermatophyta</taxon>
        <taxon>Magnoliopsida</taxon>
        <taxon>eudicotyledons</taxon>
        <taxon>Gunneridae</taxon>
        <taxon>Pentapetalae</taxon>
        <taxon>asterids</taxon>
        <taxon>lamiids</taxon>
        <taxon>Solanales</taxon>
        <taxon>Solanaceae</taxon>
        <taxon>Solanoideae</taxon>
        <taxon>Solaneae</taxon>
        <taxon>Solanum</taxon>
    </lineage>
</organism>
<dbReference type="Gene3D" id="3.10.10.10">
    <property type="entry name" value="HIV Type 1 Reverse Transcriptase, subunit A, domain 1"/>
    <property type="match status" value="1"/>
</dbReference>
<evidence type="ECO:0000313" key="2">
    <source>
        <dbReference type="Proteomes" id="UP001234989"/>
    </source>
</evidence>
<reference evidence="1" key="1">
    <citation type="submission" date="2023-08" db="EMBL/GenBank/DDBJ databases">
        <title>A de novo genome assembly of Solanum verrucosum Schlechtendal, a Mexican diploid species geographically isolated from the other diploid A-genome species in potato relatives.</title>
        <authorList>
            <person name="Hosaka K."/>
        </authorList>
    </citation>
    <scope>NUCLEOTIDE SEQUENCE</scope>
    <source>
        <tissue evidence="1">Young leaves</tissue>
    </source>
</reference>
<dbReference type="PANTHER" id="PTHR15503:SF45">
    <property type="entry name" value="RNA-DIRECTED DNA POLYMERASE HOMOLOG"/>
    <property type="match status" value="1"/>
</dbReference>
<accession>A0AAF0V5F6</accession>
<keyword evidence="2" id="KW-1185">Reference proteome</keyword>
<protein>
    <submittedName>
        <fullName evidence="1">Uncharacterized protein</fullName>
    </submittedName>
</protein>
<dbReference type="Proteomes" id="UP001234989">
    <property type="component" value="Chromosome 12"/>
</dbReference>
<gene>
    <name evidence="1" type="ORF">MTR67_051600</name>
</gene>
<dbReference type="InterPro" id="IPR032567">
    <property type="entry name" value="RTL1-rel"/>
</dbReference>
<dbReference type="InterPro" id="IPR043128">
    <property type="entry name" value="Rev_trsase/Diguanyl_cyclase"/>
</dbReference>
<sequence length="154" mass="17289">MQFVICGCLVYLAHIRDIEAESPSIESILVVSELKEVFPTDLLGIPPDRDIDLGIDLESGTCPISIPPYCMASTELRDLKAQIQELLDKGFIHPSTSPWGAPVLFVKKKDGSIRMCIDYRQLNRVTIRKKYLLPRIDDLFGKLQGALVFSKIDL</sequence>
<dbReference type="SUPFAM" id="SSF56672">
    <property type="entry name" value="DNA/RNA polymerases"/>
    <property type="match status" value="1"/>
</dbReference>
<dbReference type="InterPro" id="IPR043502">
    <property type="entry name" value="DNA/RNA_pol_sf"/>
</dbReference>
<dbReference type="AlphaFoldDB" id="A0AAF0V5F6"/>
<name>A0AAF0V5F6_SOLVR</name>
<dbReference type="PANTHER" id="PTHR15503">
    <property type="entry name" value="LDOC1 RELATED"/>
    <property type="match status" value="1"/>
</dbReference>
<dbReference type="EMBL" id="CP133623">
    <property type="protein sequence ID" value="WMV58215.1"/>
    <property type="molecule type" value="Genomic_DNA"/>
</dbReference>
<dbReference type="Gene3D" id="3.30.70.270">
    <property type="match status" value="1"/>
</dbReference>